<sequence length="246" mass="27858">MASALELAKETYKWKKSRTALNLPEQQQPSQLNLQPAVPQVEVESNPISVSDNMEAESLLTLAERRPRRENCRLPLRYRVELPVQLPSLPPPSVVEQVASLPTREILKTPCNTFGLFRQYFAVSFPSHDPDSEVQSSDVSHSPTDDDPAESLSAKVFRPYPNKNAFLLGEWYWNGGLQKSKEDFKNLMNIICDQSFVPADIRDVPWDSLNEHLGESTDSEDAWLDQPDAGWKETNHGRWATAQRLG</sequence>
<feature type="compositionally biased region" description="Polar residues" evidence="1">
    <location>
        <begin position="133"/>
        <end position="142"/>
    </location>
</feature>
<evidence type="ECO:0000313" key="2">
    <source>
        <dbReference type="EMBL" id="KJA22070.1"/>
    </source>
</evidence>
<reference evidence="3" key="1">
    <citation type="submission" date="2014-04" db="EMBL/GenBank/DDBJ databases">
        <title>Evolutionary Origins and Diversification of the Mycorrhizal Mutualists.</title>
        <authorList>
            <consortium name="DOE Joint Genome Institute"/>
            <consortium name="Mycorrhizal Genomics Consortium"/>
            <person name="Kohler A."/>
            <person name="Kuo A."/>
            <person name="Nagy L.G."/>
            <person name="Floudas D."/>
            <person name="Copeland A."/>
            <person name="Barry K.W."/>
            <person name="Cichocki N."/>
            <person name="Veneault-Fourrey C."/>
            <person name="LaButti K."/>
            <person name="Lindquist E.A."/>
            <person name="Lipzen A."/>
            <person name="Lundell T."/>
            <person name="Morin E."/>
            <person name="Murat C."/>
            <person name="Riley R."/>
            <person name="Ohm R."/>
            <person name="Sun H."/>
            <person name="Tunlid A."/>
            <person name="Henrissat B."/>
            <person name="Grigoriev I.V."/>
            <person name="Hibbett D.S."/>
            <person name="Martin F."/>
        </authorList>
    </citation>
    <scope>NUCLEOTIDE SEQUENCE [LARGE SCALE GENOMIC DNA]</scope>
    <source>
        <strain evidence="3">FD-334 SS-4</strain>
    </source>
</reference>
<keyword evidence="3" id="KW-1185">Reference proteome</keyword>
<dbReference type="OMA" id="ERSKCIG"/>
<dbReference type="STRING" id="945553.A0A0D2PQA0"/>
<protein>
    <submittedName>
        <fullName evidence="2">Uncharacterized protein</fullName>
    </submittedName>
</protein>
<dbReference type="EMBL" id="KN817553">
    <property type="protein sequence ID" value="KJA22070.1"/>
    <property type="molecule type" value="Genomic_DNA"/>
</dbReference>
<dbReference type="OrthoDB" id="3066768at2759"/>
<evidence type="ECO:0000256" key="1">
    <source>
        <dbReference type="SAM" id="MobiDB-lite"/>
    </source>
</evidence>
<organism evidence="2 3">
    <name type="scientific">Hypholoma sublateritium (strain FD-334 SS-4)</name>
    <dbReference type="NCBI Taxonomy" id="945553"/>
    <lineage>
        <taxon>Eukaryota</taxon>
        <taxon>Fungi</taxon>
        <taxon>Dikarya</taxon>
        <taxon>Basidiomycota</taxon>
        <taxon>Agaricomycotina</taxon>
        <taxon>Agaricomycetes</taxon>
        <taxon>Agaricomycetidae</taxon>
        <taxon>Agaricales</taxon>
        <taxon>Agaricineae</taxon>
        <taxon>Strophariaceae</taxon>
        <taxon>Hypholoma</taxon>
    </lineage>
</organism>
<feature type="region of interest" description="Disordered" evidence="1">
    <location>
        <begin position="129"/>
        <end position="152"/>
    </location>
</feature>
<evidence type="ECO:0000313" key="3">
    <source>
        <dbReference type="Proteomes" id="UP000054270"/>
    </source>
</evidence>
<gene>
    <name evidence="2" type="ORF">HYPSUDRAFT_202540</name>
</gene>
<dbReference type="AlphaFoldDB" id="A0A0D2PQA0"/>
<dbReference type="Proteomes" id="UP000054270">
    <property type="component" value="Unassembled WGS sequence"/>
</dbReference>
<name>A0A0D2PQA0_HYPSF</name>
<accession>A0A0D2PQA0</accession>
<proteinExistence type="predicted"/>